<dbReference type="Pfam" id="PF02214">
    <property type="entry name" value="BTB_2"/>
    <property type="match status" value="1"/>
</dbReference>
<dbReference type="InterPro" id="IPR003131">
    <property type="entry name" value="T1-type_BTB"/>
</dbReference>
<comment type="caution">
    <text evidence="2">The sequence shown here is derived from an EMBL/GenBank/DDBJ whole genome shotgun (WGS) entry which is preliminary data.</text>
</comment>
<evidence type="ECO:0000313" key="3">
    <source>
        <dbReference type="Proteomes" id="UP001186944"/>
    </source>
</evidence>
<dbReference type="Proteomes" id="UP001186944">
    <property type="component" value="Unassembled WGS sequence"/>
</dbReference>
<dbReference type="EMBL" id="VSWD01000003">
    <property type="protein sequence ID" value="KAK3106056.1"/>
    <property type="molecule type" value="Genomic_DNA"/>
</dbReference>
<proteinExistence type="predicted"/>
<dbReference type="SUPFAM" id="SSF54695">
    <property type="entry name" value="POZ domain"/>
    <property type="match status" value="1"/>
</dbReference>
<dbReference type="InterPro" id="IPR011333">
    <property type="entry name" value="SKP1/BTB/POZ_sf"/>
</dbReference>
<dbReference type="CDD" id="cd18365">
    <property type="entry name" value="BTB_POZ_KCTD6_like"/>
    <property type="match status" value="1"/>
</dbReference>
<dbReference type="GO" id="GO:0051260">
    <property type="term" value="P:protein homooligomerization"/>
    <property type="evidence" value="ECO:0007669"/>
    <property type="project" value="InterPro"/>
</dbReference>
<name>A0AA89C2D6_PINIB</name>
<evidence type="ECO:0000259" key="1">
    <source>
        <dbReference type="SMART" id="SM00225"/>
    </source>
</evidence>
<dbReference type="AlphaFoldDB" id="A0AA89C2D6"/>
<dbReference type="Gene3D" id="3.30.710.10">
    <property type="entry name" value="Potassium Channel Kv1.1, Chain A"/>
    <property type="match status" value="1"/>
</dbReference>
<dbReference type="PANTHER" id="PTHR14499:SF144">
    <property type="entry name" value="POTASSIUM CHANNEL TETRAMERISATION-TYPE BTB DOMAIN-CONTAINING PROTEIN"/>
    <property type="match status" value="1"/>
</dbReference>
<dbReference type="InterPro" id="IPR000210">
    <property type="entry name" value="BTB/POZ_dom"/>
</dbReference>
<dbReference type="PANTHER" id="PTHR14499">
    <property type="entry name" value="POTASSIUM CHANNEL TETRAMERIZATION DOMAIN-CONTAINING"/>
    <property type="match status" value="1"/>
</dbReference>
<sequence length="224" mass="25615">MSEIVRLNVGGVNYTTTRATLCTYPDSMLGAMFSGNYGFTKDEHGCCFIDCDGTMFKHILAFLRSNSLILPQNFTEFDLLKNEAEFYQIQPLLDALGQNNKKEPKYLEIIDQIHLDSENDARFHARTTIIGRKEVLLEFPDYFGLDVEEEERKVKRGIHARFHETPYALACQMSLSRVVGVSMRPIIESYLYQHGWKLLKSTSSATGGNTTTEEVIHERWSLES</sequence>
<evidence type="ECO:0000313" key="2">
    <source>
        <dbReference type="EMBL" id="KAK3106056.1"/>
    </source>
</evidence>
<accession>A0AA89C2D6</accession>
<protein>
    <recommendedName>
        <fullName evidence="1">BTB domain-containing protein</fullName>
    </recommendedName>
</protein>
<organism evidence="2 3">
    <name type="scientific">Pinctada imbricata</name>
    <name type="common">Atlantic pearl-oyster</name>
    <name type="synonym">Pinctada martensii</name>
    <dbReference type="NCBI Taxonomy" id="66713"/>
    <lineage>
        <taxon>Eukaryota</taxon>
        <taxon>Metazoa</taxon>
        <taxon>Spiralia</taxon>
        <taxon>Lophotrochozoa</taxon>
        <taxon>Mollusca</taxon>
        <taxon>Bivalvia</taxon>
        <taxon>Autobranchia</taxon>
        <taxon>Pteriomorphia</taxon>
        <taxon>Pterioida</taxon>
        <taxon>Pterioidea</taxon>
        <taxon>Pteriidae</taxon>
        <taxon>Pinctada</taxon>
    </lineage>
</organism>
<gene>
    <name evidence="2" type="ORF">FSP39_011761</name>
</gene>
<keyword evidence="3" id="KW-1185">Reference proteome</keyword>
<feature type="domain" description="BTB" evidence="1">
    <location>
        <begin position="3"/>
        <end position="104"/>
    </location>
</feature>
<reference evidence="2" key="1">
    <citation type="submission" date="2019-08" db="EMBL/GenBank/DDBJ databases">
        <title>The improved chromosome-level genome for the pearl oyster Pinctada fucata martensii using PacBio sequencing and Hi-C.</title>
        <authorList>
            <person name="Zheng Z."/>
        </authorList>
    </citation>
    <scope>NUCLEOTIDE SEQUENCE</scope>
    <source>
        <strain evidence="2">ZZ-2019</strain>
        <tissue evidence="2">Adductor muscle</tissue>
    </source>
</reference>
<dbReference type="SMART" id="SM00225">
    <property type="entry name" value="BTB"/>
    <property type="match status" value="1"/>
</dbReference>